<dbReference type="Gene3D" id="3.90.1580.10">
    <property type="entry name" value="paralog of FGE (formylglycine-generating enzyme)"/>
    <property type="match status" value="1"/>
</dbReference>
<dbReference type="InterPro" id="IPR016187">
    <property type="entry name" value="CTDL_fold"/>
</dbReference>
<evidence type="ECO:0000259" key="2">
    <source>
        <dbReference type="Pfam" id="PF03781"/>
    </source>
</evidence>
<evidence type="ECO:0000313" key="4">
    <source>
        <dbReference type="Proteomes" id="UP000321223"/>
    </source>
</evidence>
<gene>
    <name evidence="3" type="ORF">MAE30S32_34940</name>
</gene>
<proteinExistence type="predicted"/>
<evidence type="ECO:0000259" key="1">
    <source>
        <dbReference type="Pfam" id="PF00656"/>
    </source>
</evidence>
<accession>A0A510PLY0</accession>
<evidence type="ECO:0000313" key="3">
    <source>
        <dbReference type="EMBL" id="GCA94842.1"/>
    </source>
</evidence>
<dbReference type="InterPro" id="IPR029030">
    <property type="entry name" value="Caspase-like_dom_sf"/>
</dbReference>
<dbReference type="AlphaFoldDB" id="A0A510PLY0"/>
<dbReference type="Proteomes" id="UP000321223">
    <property type="component" value="Unassembled WGS sequence"/>
</dbReference>
<dbReference type="SUPFAM" id="SSF56436">
    <property type="entry name" value="C-type lectin-like"/>
    <property type="match status" value="1"/>
</dbReference>
<dbReference type="GO" id="GO:0120147">
    <property type="term" value="F:formylglycine-generating oxidase activity"/>
    <property type="evidence" value="ECO:0007669"/>
    <property type="project" value="TreeGrafter"/>
</dbReference>
<dbReference type="InterPro" id="IPR011600">
    <property type="entry name" value="Pept_C14_caspase"/>
</dbReference>
<feature type="domain" description="Sulfatase-modifying factor enzyme-like" evidence="2">
    <location>
        <begin position="385"/>
        <end position="633"/>
    </location>
</feature>
<dbReference type="GO" id="GO:0006508">
    <property type="term" value="P:proteolysis"/>
    <property type="evidence" value="ECO:0007669"/>
    <property type="project" value="InterPro"/>
</dbReference>
<dbReference type="InterPro" id="IPR051043">
    <property type="entry name" value="Sulfatase_Mod_Factor_Kinase"/>
</dbReference>
<dbReference type="InterPro" id="IPR005532">
    <property type="entry name" value="SUMF_dom"/>
</dbReference>
<reference evidence="3 4" key="1">
    <citation type="journal article" date="2019" name="Appl. Environ. Microbiol.">
        <title>Co-occurrence of broad and narrow host-range viruses infecting the toxic bloom-forming cyanobacterium Microcystis aeruginosa.</title>
        <authorList>
            <person name="Morimoto D."/>
            <person name="Tominaga K."/>
            <person name="Nishimura Y."/>
            <person name="Yoshida N."/>
            <person name="Kimura S."/>
            <person name="Sako Y."/>
            <person name="Yoshida T."/>
        </authorList>
    </citation>
    <scope>NUCLEOTIDE SEQUENCE [LARGE SCALE GENOMIC DNA]</scope>
    <source>
        <strain evidence="3 4">11-30S32</strain>
    </source>
</reference>
<dbReference type="SUPFAM" id="SSF52129">
    <property type="entry name" value="Caspase-like"/>
    <property type="match status" value="1"/>
</dbReference>
<dbReference type="Pfam" id="PF03781">
    <property type="entry name" value="FGE-sulfatase"/>
    <property type="match status" value="1"/>
</dbReference>
<sequence length="640" mass="73020">MAKNWVIAIGINEYDNLKPLKYAKKDAEAIKAWCEGEGGFDRSGIFLFTEDSPPIPASPPIPTQLTHGRLKRFLQKQFETPLLKSGDNLWFFFAGHGRRYQDKDYLMLPDSDPGNVRETAVSVDYVTERLRRSGADNVVLLLDACRDEDSRGGLGIGEEEHQGVITFYSCTANQQSWEIDELQQGSFTHTLLEGLRRQGEANCATVERLDEHLRRQVEQTNARYGKPRQNPYLKAEPPHKLYFILLEQVATLRDVQPLKYQASLAENRGDLDLAEQLWIRVLGASRGDLEAIEAIKRIALRQSQSIRQRAIERRRPWSSIPLTRREYVTGSEGNRSSTPKPSQETGLKVFNFEVVRVNAKGEQIKKESKQSQYFAQDLGNGITLEMVAIPGGTFTMGTEDEEIEKLVKKFNWEGFRWERPPHRVTVSSFYMGRYPITQAQWKAIAATAKIDIDLETNPSNFKGDEKGDELPVESVNWYQATEFCKRLSRETKREYRLPSEAEWEYACRAGTTTPFYFGETITGELANYNAGYTYAEEAKGEYRQQTTRVGQFPPNAFGLYDMHGNVWEWCADTWHDNYDGAPTDGSAWIENGNNNRSPLRGGSWFSNPYFCRSAYRLNDNRRGLNLSFGFRVVCGAGRTL</sequence>
<protein>
    <submittedName>
        <fullName evidence="3">Caspase</fullName>
    </submittedName>
</protein>
<feature type="domain" description="Peptidase C14 caspase" evidence="1">
    <location>
        <begin position="5"/>
        <end position="241"/>
    </location>
</feature>
<dbReference type="EMBL" id="BHVU01000255">
    <property type="protein sequence ID" value="GCA94842.1"/>
    <property type="molecule type" value="Genomic_DNA"/>
</dbReference>
<dbReference type="Pfam" id="PF00656">
    <property type="entry name" value="Peptidase_C14"/>
    <property type="match status" value="1"/>
</dbReference>
<dbReference type="PANTHER" id="PTHR23150:SF19">
    <property type="entry name" value="FORMYLGLYCINE-GENERATING ENZYME"/>
    <property type="match status" value="1"/>
</dbReference>
<name>A0A510PLY0_MICAE</name>
<organism evidence="3 4">
    <name type="scientific">Microcystis aeruginosa 11-30S32</name>
    <dbReference type="NCBI Taxonomy" id="2358142"/>
    <lineage>
        <taxon>Bacteria</taxon>
        <taxon>Bacillati</taxon>
        <taxon>Cyanobacteriota</taxon>
        <taxon>Cyanophyceae</taxon>
        <taxon>Oscillatoriophycideae</taxon>
        <taxon>Chroococcales</taxon>
        <taxon>Microcystaceae</taxon>
        <taxon>Microcystis</taxon>
    </lineage>
</organism>
<dbReference type="PANTHER" id="PTHR23150">
    <property type="entry name" value="SULFATASE MODIFYING FACTOR 1, 2"/>
    <property type="match status" value="1"/>
</dbReference>
<comment type="caution">
    <text evidence="3">The sequence shown here is derived from an EMBL/GenBank/DDBJ whole genome shotgun (WGS) entry which is preliminary data.</text>
</comment>
<dbReference type="InterPro" id="IPR042095">
    <property type="entry name" value="SUMF_sf"/>
</dbReference>
<dbReference type="GO" id="GO:0004197">
    <property type="term" value="F:cysteine-type endopeptidase activity"/>
    <property type="evidence" value="ECO:0007669"/>
    <property type="project" value="InterPro"/>
</dbReference>
<dbReference type="Gene3D" id="3.40.50.1460">
    <property type="match status" value="1"/>
</dbReference>